<dbReference type="Gene3D" id="1.10.8.10">
    <property type="entry name" value="DNA helicase RuvA subunit, C-terminal domain"/>
    <property type="match status" value="1"/>
</dbReference>
<proteinExistence type="predicted"/>
<feature type="compositionally biased region" description="Polar residues" evidence="1">
    <location>
        <begin position="596"/>
        <end position="630"/>
    </location>
</feature>
<dbReference type="GO" id="GO:0004519">
    <property type="term" value="F:endonuclease activity"/>
    <property type="evidence" value="ECO:0007669"/>
    <property type="project" value="TreeGrafter"/>
</dbReference>
<feature type="region of interest" description="Disordered" evidence="1">
    <location>
        <begin position="572"/>
        <end position="630"/>
    </location>
</feature>
<evidence type="ECO:0000259" key="3">
    <source>
        <dbReference type="PROSITE" id="PS50828"/>
    </source>
</evidence>
<dbReference type="InterPro" id="IPR002625">
    <property type="entry name" value="Smr_dom"/>
</dbReference>
<organism evidence="5 6">
    <name type="scientific">Helicoverpa armigera</name>
    <name type="common">Cotton bollworm</name>
    <name type="synonym">Heliothis armigera</name>
    <dbReference type="NCBI Taxonomy" id="29058"/>
    <lineage>
        <taxon>Eukaryota</taxon>
        <taxon>Metazoa</taxon>
        <taxon>Ecdysozoa</taxon>
        <taxon>Arthropoda</taxon>
        <taxon>Hexapoda</taxon>
        <taxon>Insecta</taxon>
        <taxon>Pterygota</taxon>
        <taxon>Neoptera</taxon>
        <taxon>Endopterygota</taxon>
        <taxon>Lepidoptera</taxon>
        <taxon>Glossata</taxon>
        <taxon>Ditrysia</taxon>
        <taxon>Noctuoidea</taxon>
        <taxon>Noctuidae</taxon>
        <taxon>Heliothinae</taxon>
        <taxon>Helicoverpa</taxon>
    </lineage>
</organism>
<dbReference type="SMART" id="SM00463">
    <property type="entry name" value="SMR"/>
    <property type="match status" value="1"/>
</dbReference>
<feature type="domain" description="Smr" evidence="3">
    <location>
        <begin position="1233"/>
        <end position="1313"/>
    </location>
</feature>
<dbReference type="InterPro" id="IPR013899">
    <property type="entry name" value="DUF1771"/>
</dbReference>
<dbReference type="Proteomes" id="UP000249218">
    <property type="component" value="Unassembled WGS sequence"/>
</dbReference>
<feature type="compositionally biased region" description="Low complexity" evidence="1">
    <location>
        <begin position="478"/>
        <end position="489"/>
    </location>
</feature>
<dbReference type="PROSITE" id="PS50828">
    <property type="entry name" value="SMR"/>
    <property type="match status" value="1"/>
</dbReference>
<evidence type="ECO:0000313" key="6">
    <source>
        <dbReference type="Proteomes" id="UP000249218"/>
    </source>
</evidence>
<dbReference type="SMART" id="SM01162">
    <property type="entry name" value="DUF1771"/>
    <property type="match status" value="1"/>
</dbReference>
<evidence type="ECO:0000313" key="5">
    <source>
        <dbReference type="EMBL" id="PZC76652.1"/>
    </source>
</evidence>
<keyword evidence="6" id="KW-1185">Reference proteome</keyword>
<dbReference type="InterPro" id="IPR009060">
    <property type="entry name" value="UBA-like_sf"/>
</dbReference>
<dbReference type="EMBL" id="KZ149950">
    <property type="protein sequence ID" value="PZC76652.1"/>
    <property type="molecule type" value="Genomic_DNA"/>
</dbReference>
<evidence type="ECO:0000259" key="4">
    <source>
        <dbReference type="PROSITE" id="PS51140"/>
    </source>
</evidence>
<dbReference type="InterPro" id="IPR027417">
    <property type="entry name" value="P-loop_NTPase"/>
</dbReference>
<accession>A0A2W1BNL2</accession>
<evidence type="ECO:0000256" key="1">
    <source>
        <dbReference type="SAM" id="MobiDB-lite"/>
    </source>
</evidence>
<dbReference type="Gene3D" id="3.40.50.300">
    <property type="entry name" value="P-loop containing nucleotide triphosphate hydrolases"/>
    <property type="match status" value="1"/>
</dbReference>
<dbReference type="Gene3D" id="3.30.1370.110">
    <property type="match status" value="1"/>
</dbReference>
<feature type="compositionally biased region" description="Polar residues" evidence="1">
    <location>
        <begin position="490"/>
        <end position="511"/>
    </location>
</feature>
<dbReference type="Pfam" id="PF08590">
    <property type="entry name" value="DUF1771"/>
    <property type="match status" value="1"/>
</dbReference>
<dbReference type="InterPro" id="IPR052772">
    <property type="entry name" value="Endo/PolyKinase_Domain-Protein"/>
</dbReference>
<evidence type="ECO:0008006" key="7">
    <source>
        <dbReference type="Google" id="ProtNLM"/>
    </source>
</evidence>
<feature type="transmembrane region" description="Helical" evidence="2">
    <location>
        <begin position="33"/>
        <end position="57"/>
    </location>
</feature>
<keyword evidence="2" id="KW-1133">Transmembrane helix</keyword>
<sequence>MRQPYRFLDFPVDIIACSLLTSCRFFTLRVPLFLFYSTISLHAMMLLVVFRSFFFLCGSLTVKFRMHVIGSLHSNAPLSRWLKCSLNYSFSSKFPVPSLCNDVFRFYFNIITQNSEREDSFNRSVKERIGFKLQYLCGFIGATMEPCGDEENNFSDVIDNLMNMFGNVMSKDVISAVVESCDGDLNLSVDAIMNMTNDGNIICEEEQPSTTKMLPAHTVSLLNPIVTQPQPANPIQPSVSYAASASQPAQATGAIPKIVQKPVQHNDNLWTNQIKEILVHHNQGNRILILMRGVPGSGKSHLARQIINMMFGPSPNHYKTHILSTDDYFMVRGQYQYDKYRLSEAHSWNHNRARNALRSGLSPVIIDNTNVELWEMEPYLREGVSNGYIIEVVEPNTPWAKKAHQLVKRNMHNVPLVNIKRMLENYRDGVTGDILRKSYGLSYPAGMKPPVKRLIPPIPKEESPPPKPNARMQDRPSARATATNTVANTDSFRSSPSTVNVQTQQPRTNNSPEKHDDNTPCLKPLVDVKEPKSDAVEIENEDLSNEEQKKIKLYMEAHKKLEEIEKVEKEWENGDNWDTDDQGAASAAPLKRSANAAVTSEPKLSTTITTSVTQAKPQRKLNSSPPVTPSFDSAESLMQNVTDCQDWSKISMFMPPWADAPEQSSSNANQTVPVETMSSSTCMEIGDTNVNSSFKVISATPRNINQFHISFDREKIPQKRMLDKSSMTNEGFITNAYRCPHEEKHFIAFRKLFKNIARSDLRDIFDKCCGDVNWSVEIVLDGMNNNQFKTVEEEEQSDPEEESFEQCSCLANYSIIPDLSTPDELKTEPIEDKVPVTTNVSQSQKKKREVAMSDENIQIKRQIEQNVVIADNHYSKHCLKIRRFRRGEPDVDDAEAGPSGLSAGASEFTLKNDLSLDISDDEDGSSVSDNDEDVIVNVDLGSALIAELDERFGRKDMQYPDYIVPRVSIPLSLLNEINALWMESLTFQLDEHANRAAAMMQQDEEFARQIAMKEAELSLAGKEPEVPDFKEIMDMDMALAIYQKDVAEWRNNMPTDLAAKMTRDKLYNLFPDVDKDTLTELLMAHDNNFNATVESLLMSTGRNDVLEQENGVNKFVVNEEMKVKDKILQEQKKDEIDFLQELSEAEWPLLQKDQKVDMATIDAYREEADNHLARRNLNYQKAQDCIRRGMTQVANYYSELANFHKQKYEYANGLAVAALMQYHATNNPDSTTIDLHFLRVKEAKESLDVFIDTHISKLREEGNRRNQVLFFITGRGSHSQGRARIKPATIRRLKERGLGYSLKNPGLLAAKVSSDTKLTYQVSVP</sequence>
<dbReference type="GO" id="GO:0005634">
    <property type="term" value="C:nucleus"/>
    <property type="evidence" value="ECO:0007669"/>
    <property type="project" value="TreeGrafter"/>
</dbReference>
<dbReference type="CDD" id="cd14279">
    <property type="entry name" value="CUE"/>
    <property type="match status" value="2"/>
</dbReference>
<evidence type="ECO:0000256" key="2">
    <source>
        <dbReference type="SAM" id="Phobius"/>
    </source>
</evidence>
<dbReference type="SUPFAM" id="SSF46934">
    <property type="entry name" value="UBA-like"/>
    <property type="match status" value="1"/>
</dbReference>
<protein>
    <recommendedName>
        <fullName evidence="7">Smr domain-containing protein</fullName>
    </recommendedName>
</protein>
<dbReference type="SUPFAM" id="SSF52540">
    <property type="entry name" value="P-loop containing nucleoside triphosphate hydrolases"/>
    <property type="match status" value="1"/>
</dbReference>
<gene>
    <name evidence="5" type="primary">HaOG204335</name>
    <name evidence="5" type="ORF">B5X24_HaOG204335</name>
</gene>
<dbReference type="InterPro" id="IPR003892">
    <property type="entry name" value="CUE"/>
</dbReference>
<keyword evidence="2" id="KW-0812">Transmembrane</keyword>
<dbReference type="SUPFAM" id="SSF160443">
    <property type="entry name" value="SMR domain-like"/>
    <property type="match status" value="1"/>
</dbReference>
<dbReference type="PROSITE" id="PS51140">
    <property type="entry name" value="CUE"/>
    <property type="match status" value="1"/>
</dbReference>
<keyword evidence="2" id="KW-0472">Membrane</keyword>
<name>A0A2W1BNL2_HELAM</name>
<feature type="domain" description="CUE" evidence="4">
    <location>
        <begin position="1058"/>
        <end position="1100"/>
    </location>
</feature>
<dbReference type="PANTHER" id="PTHR46535:SF1">
    <property type="entry name" value="NEDD4-BINDING PROTEIN 2"/>
    <property type="match status" value="1"/>
</dbReference>
<dbReference type="GO" id="GO:0043130">
    <property type="term" value="F:ubiquitin binding"/>
    <property type="evidence" value="ECO:0007669"/>
    <property type="project" value="InterPro"/>
</dbReference>
<dbReference type="OrthoDB" id="3231855at2759"/>
<dbReference type="Pfam" id="PF13671">
    <property type="entry name" value="AAA_33"/>
    <property type="match status" value="1"/>
</dbReference>
<feature type="region of interest" description="Disordered" evidence="1">
    <location>
        <begin position="450"/>
        <end position="521"/>
    </location>
</feature>
<dbReference type="InterPro" id="IPR036063">
    <property type="entry name" value="Smr_dom_sf"/>
</dbReference>
<dbReference type="PANTHER" id="PTHR46535">
    <property type="entry name" value="NEDD4-BINDING PROTEIN 2"/>
    <property type="match status" value="1"/>
</dbReference>
<reference evidence="5 6" key="1">
    <citation type="journal article" date="2017" name="BMC Biol.">
        <title>Genomic innovations, transcriptional plasticity and gene loss underlying the evolution and divergence of two highly polyphagous and invasive Helicoverpa pest species.</title>
        <authorList>
            <person name="Pearce S.L."/>
            <person name="Clarke D.F."/>
            <person name="East P.D."/>
            <person name="Elfekih S."/>
            <person name="Gordon K.H."/>
            <person name="Jermiin L.S."/>
            <person name="McGaughran A."/>
            <person name="Oakeshott J.G."/>
            <person name="Papanikolaou A."/>
            <person name="Perera O.P."/>
            <person name="Rane R.V."/>
            <person name="Richards S."/>
            <person name="Tay W.T."/>
            <person name="Walsh T.K."/>
            <person name="Anderson A."/>
            <person name="Anderson C.J."/>
            <person name="Asgari S."/>
            <person name="Board P.G."/>
            <person name="Bretschneider A."/>
            <person name="Campbell P.M."/>
            <person name="Chertemps T."/>
            <person name="Christeller J.T."/>
            <person name="Coppin C.W."/>
            <person name="Downes S.J."/>
            <person name="Duan G."/>
            <person name="Farnsworth C.A."/>
            <person name="Good R.T."/>
            <person name="Han L.B."/>
            <person name="Han Y.C."/>
            <person name="Hatje K."/>
            <person name="Horne I."/>
            <person name="Huang Y.P."/>
            <person name="Hughes D.S."/>
            <person name="Jacquin-Joly E."/>
            <person name="James W."/>
            <person name="Jhangiani S."/>
            <person name="Kollmar M."/>
            <person name="Kuwar S.S."/>
            <person name="Li S."/>
            <person name="Liu N.Y."/>
            <person name="Maibeche M.T."/>
            <person name="Miller J.R."/>
            <person name="Montagne N."/>
            <person name="Perry T."/>
            <person name="Qu J."/>
            <person name="Song S.V."/>
            <person name="Sutton G.G."/>
            <person name="Vogel H."/>
            <person name="Walenz B.P."/>
            <person name="Xu W."/>
            <person name="Zhang H.J."/>
            <person name="Zou Z."/>
            <person name="Batterham P."/>
            <person name="Edwards O.R."/>
            <person name="Feyereisen R."/>
            <person name="Gibbs R.A."/>
            <person name="Heckel D.G."/>
            <person name="McGrath A."/>
            <person name="Robin C."/>
            <person name="Scherer S.E."/>
            <person name="Worley K.C."/>
            <person name="Wu Y.D."/>
        </authorList>
    </citation>
    <scope>NUCLEOTIDE SEQUENCE [LARGE SCALE GENOMIC DNA]</scope>
    <source>
        <strain evidence="5">Harm_GR_Male_#8</strain>
        <tissue evidence="5">Whole organism</tissue>
    </source>
</reference>
<dbReference type="Pfam" id="PF02845">
    <property type="entry name" value="CUE"/>
    <property type="match status" value="1"/>
</dbReference>